<dbReference type="EMBL" id="CM041534">
    <property type="protein sequence ID" value="KAI3373830.1"/>
    <property type="molecule type" value="Genomic_DNA"/>
</dbReference>
<proteinExistence type="predicted"/>
<organism evidence="1 2">
    <name type="scientific">Scortum barcoo</name>
    <name type="common">barcoo grunter</name>
    <dbReference type="NCBI Taxonomy" id="214431"/>
    <lineage>
        <taxon>Eukaryota</taxon>
        <taxon>Metazoa</taxon>
        <taxon>Chordata</taxon>
        <taxon>Craniata</taxon>
        <taxon>Vertebrata</taxon>
        <taxon>Euteleostomi</taxon>
        <taxon>Actinopterygii</taxon>
        <taxon>Neopterygii</taxon>
        <taxon>Teleostei</taxon>
        <taxon>Neoteleostei</taxon>
        <taxon>Acanthomorphata</taxon>
        <taxon>Eupercaria</taxon>
        <taxon>Centrarchiformes</taxon>
        <taxon>Terapontoidei</taxon>
        <taxon>Terapontidae</taxon>
        <taxon>Scortum</taxon>
    </lineage>
</organism>
<protein>
    <submittedName>
        <fullName evidence="1">Uncharacterized protein</fullName>
    </submittedName>
</protein>
<accession>A0ACB8X185</accession>
<evidence type="ECO:0000313" key="2">
    <source>
        <dbReference type="Proteomes" id="UP000831701"/>
    </source>
</evidence>
<evidence type="ECO:0000313" key="1">
    <source>
        <dbReference type="EMBL" id="KAI3373830.1"/>
    </source>
</evidence>
<keyword evidence="2" id="KW-1185">Reference proteome</keyword>
<reference evidence="1" key="1">
    <citation type="submission" date="2022-04" db="EMBL/GenBank/DDBJ databases">
        <title>Jade perch genome.</title>
        <authorList>
            <person name="Chao B."/>
        </authorList>
    </citation>
    <scope>NUCLEOTIDE SEQUENCE</scope>
    <source>
        <strain evidence="1">CB-2022</strain>
    </source>
</reference>
<sequence length="340" mass="38530">MDAKKHLNSPVSLTDVDCLVVNLEYVHCSWNKQGTPKVNYTFYSRFHDVKMMECATYLSENNINTGCNQPYGNTIDRFRTFYTRLVHGRESFVTEHDLKKKVKLNPPTNVTVKNESDSNLWFYWNQTASGCVESEVRYRTNNNNNWEISKVSPGKQSHCINLPSSTAMYELQVRRRIEDNCGESLFWSDWSEPVVWGSNNSTADTNQPKGSTFVWNQMLYVVGVVIFIILVVMMLQNERIRILIIPVVPKPSLIPHEDWLQLSKGLSETNYNERACPVREYCQVSQSDSESSGSSTFSVTTDQTDCSVSIPVDEPDLSTPDSSSTTTGVVSSDEARPVSV</sequence>
<comment type="caution">
    <text evidence="1">The sequence shown here is derived from an EMBL/GenBank/DDBJ whole genome shotgun (WGS) entry which is preliminary data.</text>
</comment>
<gene>
    <name evidence="1" type="ORF">L3Q82_022409</name>
</gene>
<dbReference type="Proteomes" id="UP000831701">
    <property type="component" value="Chromosome 4"/>
</dbReference>
<name>A0ACB8X185_9TELE</name>